<protein>
    <submittedName>
        <fullName evidence="2">Sugar phosphate isomerase/epimerase</fullName>
    </submittedName>
</protein>
<dbReference type="InterPro" id="IPR036237">
    <property type="entry name" value="Xyl_isomerase-like_sf"/>
</dbReference>
<dbReference type="RefSeq" id="WP_253526650.1">
    <property type="nucleotide sequence ID" value="NZ_JAMZEL010000002.1"/>
</dbReference>
<keyword evidence="2" id="KW-0413">Isomerase</keyword>
<dbReference type="Pfam" id="PF01261">
    <property type="entry name" value="AP_endonuc_2"/>
    <property type="match status" value="1"/>
</dbReference>
<organism evidence="2 3">
    <name type="scientific">Runella salmonicolor</name>
    <dbReference type="NCBI Taxonomy" id="2950278"/>
    <lineage>
        <taxon>Bacteria</taxon>
        <taxon>Pseudomonadati</taxon>
        <taxon>Bacteroidota</taxon>
        <taxon>Cytophagia</taxon>
        <taxon>Cytophagales</taxon>
        <taxon>Spirosomataceae</taxon>
        <taxon>Runella</taxon>
    </lineage>
</organism>
<dbReference type="PANTHER" id="PTHR12110:SF53">
    <property type="entry name" value="BLR5974 PROTEIN"/>
    <property type="match status" value="1"/>
</dbReference>
<dbReference type="Gene3D" id="3.20.20.150">
    <property type="entry name" value="Divalent-metal-dependent TIM barrel enzymes"/>
    <property type="match status" value="1"/>
</dbReference>
<gene>
    <name evidence="2" type="ORF">NCI00_08285</name>
</gene>
<feature type="domain" description="Xylose isomerase-like TIM barrel" evidence="1">
    <location>
        <begin position="63"/>
        <end position="284"/>
    </location>
</feature>
<proteinExistence type="predicted"/>
<reference evidence="2 3" key="1">
    <citation type="submission" date="2022-06" db="EMBL/GenBank/DDBJ databases">
        <title>Runella sp. S5 genome sequencing.</title>
        <authorList>
            <person name="Park S."/>
        </authorList>
    </citation>
    <scope>NUCLEOTIDE SEQUENCE [LARGE SCALE GENOMIC DNA]</scope>
    <source>
        <strain evidence="2 3">S5</strain>
    </source>
</reference>
<sequence length="297" mass="33383">MNAQSRRRTFLKALAGASIASIPSTGEASHLAPKSKRLKTSLNAYSFNAPLMNKTMSLDELIDFCAGIGFDGLDITGYYFDGYPTVPSNETIYHVKRQAFRKGLEISGTGVRNDFTIADKDKRKKEVQLVKNWVEVAAKLGAPVLRIFAGTQKNEGIPREQITDWMLKDIEACVEYGKQNGVIIGLQNHFDFVQTADQVIPFFETIKSEWFGLILDTGSYRIGDPYKEIERTIKYAVNWQLKEKIFVEGKEIDTDLERVINLIKPSDYQGYVPIETLGAGDPKVKVEALLAKVKKYL</sequence>
<dbReference type="GO" id="GO:0016853">
    <property type="term" value="F:isomerase activity"/>
    <property type="evidence" value="ECO:0007669"/>
    <property type="project" value="UniProtKB-KW"/>
</dbReference>
<dbReference type="InterPro" id="IPR050312">
    <property type="entry name" value="IolE/XylAMocC-like"/>
</dbReference>
<evidence type="ECO:0000313" key="2">
    <source>
        <dbReference type="EMBL" id="MCP1382417.1"/>
    </source>
</evidence>
<dbReference type="Proteomes" id="UP001204772">
    <property type="component" value="Unassembled WGS sequence"/>
</dbReference>
<evidence type="ECO:0000313" key="3">
    <source>
        <dbReference type="Proteomes" id="UP001204772"/>
    </source>
</evidence>
<name>A0ABT1FKX4_9BACT</name>
<accession>A0ABT1FKX4</accession>
<dbReference type="InterPro" id="IPR013022">
    <property type="entry name" value="Xyl_isomerase-like_TIM-brl"/>
</dbReference>
<dbReference type="PANTHER" id="PTHR12110">
    <property type="entry name" value="HYDROXYPYRUVATE ISOMERASE"/>
    <property type="match status" value="1"/>
</dbReference>
<dbReference type="EMBL" id="JAMZEL010000002">
    <property type="protein sequence ID" value="MCP1382417.1"/>
    <property type="molecule type" value="Genomic_DNA"/>
</dbReference>
<comment type="caution">
    <text evidence="2">The sequence shown here is derived from an EMBL/GenBank/DDBJ whole genome shotgun (WGS) entry which is preliminary data.</text>
</comment>
<keyword evidence="3" id="KW-1185">Reference proteome</keyword>
<evidence type="ECO:0000259" key="1">
    <source>
        <dbReference type="Pfam" id="PF01261"/>
    </source>
</evidence>
<dbReference type="SUPFAM" id="SSF51658">
    <property type="entry name" value="Xylose isomerase-like"/>
    <property type="match status" value="1"/>
</dbReference>